<proteinExistence type="predicted"/>
<evidence type="ECO:0000313" key="2">
    <source>
        <dbReference type="Proteomes" id="UP000009340"/>
    </source>
</evidence>
<sequence>MTAGGVIRKGMWPGERPVKWEVYPELKKPQQAGSDHAALWVDLAI</sequence>
<name>K8ABU2_9ENTR</name>
<dbReference type="AlphaFoldDB" id="K8ABU2"/>
<dbReference type="EMBL" id="CAKW01000098">
    <property type="protein sequence ID" value="CCJ73239.1"/>
    <property type="molecule type" value="Genomic_DNA"/>
</dbReference>
<dbReference type="eggNOG" id="COG2374">
    <property type="taxonomic scope" value="Bacteria"/>
</dbReference>
<dbReference type="Proteomes" id="UP000009340">
    <property type="component" value="Unassembled WGS sequence"/>
</dbReference>
<keyword evidence="1" id="KW-0378">Hydrolase</keyword>
<evidence type="ECO:0000313" key="1">
    <source>
        <dbReference type="EMBL" id="CCJ73239.1"/>
    </source>
</evidence>
<organism evidence="1 2">
    <name type="scientific">Cronobacter condimenti 1330</name>
    <dbReference type="NCBI Taxonomy" id="1073999"/>
    <lineage>
        <taxon>Bacteria</taxon>
        <taxon>Pseudomonadati</taxon>
        <taxon>Pseudomonadota</taxon>
        <taxon>Gammaproteobacteria</taxon>
        <taxon>Enterobacterales</taxon>
        <taxon>Enterobacteriaceae</taxon>
        <taxon>Cronobacter</taxon>
    </lineage>
</organism>
<accession>K8ABU2</accession>
<reference evidence="1" key="1">
    <citation type="submission" date="2012-07" db="EMBL/GenBank/DDBJ databases">
        <authorList>
            <person name="Cummings C."/>
        </authorList>
    </citation>
    <scope>NUCLEOTIDE SEQUENCE</scope>
    <source>
        <strain evidence="1">1330</strain>
    </source>
</reference>
<dbReference type="GO" id="GO:0004527">
    <property type="term" value="F:exonuclease activity"/>
    <property type="evidence" value="ECO:0007669"/>
    <property type="project" value="UniProtKB-KW"/>
</dbReference>
<keyword evidence="1" id="KW-0255">Endonuclease</keyword>
<dbReference type="GO" id="GO:0004519">
    <property type="term" value="F:endonuclease activity"/>
    <property type="evidence" value="ECO:0007669"/>
    <property type="project" value="UniProtKB-KW"/>
</dbReference>
<gene>
    <name evidence="1" type="ORF">BN137_2615</name>
</gene>
<keyword evidence="1" id="KW-0269">Exonuclease</keyword>
<comment type="caution">
    <text evidence="1">The sequence shown here is derived from an EMBL/GenBank/DDBJ whole genome shotgun (WGS) entry which is preliminary data.</text>
</comment>
<protein>
    <submittedName>
        <fullName evidence="1">Endonuclease/exonuclease/phosphatase</fullName>
    </submittedName>
</protein>
<keyword evidence="1" id="KW-0540">Nuclease</keyword>